<comment type="caution">
    <text evidence="1">The sequence shown here is derived from an EMBL/GenBank/DDBJ whole genome shotgun (WGS) entry which is preliminary data.</text>
</comment>
<proteinExistence type="predicted"/>
<dbReference type="AlphaFoldDB" id="A0A371F6E4"/>
<sequence length="108" mass="12855">MLESTLKFQRAFKRLGERDTKFAFLVGGIPKIEEWDNARVFMRFLKIFMKSLRKCQLHQNMHLALGVEFLNTYKSSLTPNIVKALISVQNWLRSTPVILKNLWENWKR</sequence>
<dbReference type="OrthoDB" id="1434866at2759"/>
<feature type="non-terminal residue" evidence="1">
    <location>
        <position position="1"/>
    </location>
</feature>
<accession>A0A371F6E4</accession>
<evidence type="ECO:0000313" key="2">
    <source>
        <dbReference type="Proteomes" id="UP000257109"/>
    </source>
</evidence>
<keyword evidence="2" id="KW-1185">Reference proteome</keyword>
<organism evidence="1 2">
    <name type="scientific">Mucuna pruriens</name>
    <name type="common">Velvet bean</name>
    <name type="synonym">Dolichos pruriens</name>
    <dbReference type="NCBI Taxonomy" id="157652"/>
    <lineage>
        <taxon>Eukaryota</taxon>
        <taxon>Viridiplantae</taxon>
        <taxon>Streptophyta</taxon>
        <taxon>Embryophyta</taxon>
        <taxon>Tracheophyta</taxon>
        <taxon>Spermatophyta</taxon>
        <taxon>Magnoliopsida</taxon>
        <taxon>eudicotyledons</taxon>
        <taxon>Gunneridae</taxon>
        <taxon>Pentapetalae</taxon>
        <taxon>rosids</taxon>
        <taxon>fabids</taxon>
        <taxon>Fabales</taxon>
        <taxon>Fabaceae</taxon>
        <taxon>Papilionoideae</taxon>
        <taxon>50 kb inversion clade</taxon>
        <taxon>NPAAA clade</taxon>
        <taxon>indigoferoid/millettioid clade</taxon>
        <taxon>Phaseoleae</taxon>
        <taxon>Mucuna</taxon>
    </lineage>
</organism>
<dbReference type="EMBL" id="QJKJ01010382">
    <property type="protein sequence ID" value="RDX73849.1"/>
    <property type="molecule type" value="Genomic_DNA"/>
</dbReference>
<dbReference type="Proteomes" id="UP000257109">
    <property type="component" value="Unassembled WGS sequence"/>
</dbReference>
<evidence type="ECO:0000313" key="1">
    <source>
        <dbReference type="EMBL" id="RDX73849.1"/>
    </source>
</evidence>
<reference evidence="1" key="1">
    <citation type="submission" date="2018-05" db="EMBL/GenBank/DDBJ databases">
        <title>Draft genome of Mucuna pruriens seed.</title>
        <authorList>
            <person name="Nnadi N.E."/>
            <person name="Vos R."/>
            <person name="Hasami M.H."/>
            <person name="Devisetty U.K."/>
            <person name="Aguiy J.C."/>
        </authorList>
    </citation>
    <scope>NUCLEOTIDE SEQUENCE [LARGE SCALE GENOMIC DNA]</scope>
    <source>
        <strain evidence="1">JCA_2017</strain>
    </source>
</reference>
<name>A0A371F6E4_MUCPR</name>
<gene>
    <name evidence="1" type="ORF">CR513_46485</name>
</gene>
<protein>
    <submittedName>
        <fullName evidence="1">Uncharacterized protein</fullName>
    </submittedName>
</protein>